<dbReference type="Proteomes" id="UP000243723">
    <property type="component" value="Unassembled WGS sequence"/>
</dbReference>
<evidence type="ECO:0000256" key="4">
    <source>
        <dbReference type="ARBA" id="ARBA00022840"/>
    </source>
</evidence>
<accession>A0A2P7ZYV2</accession>
<dbReference type="GO" id="GO:0016787">
    <property type="term" value="F:hydrolase activity"/>
    <property type="evidence" value="ECO:0007669"/>
    <property type="project" value="UniProtKB-KW"/>
</dbReference>
<dbReference type="OrthoDB" id="193716at2759"/>
<gene>
    <name evidence="11" type="ORF">B9Z65_8948</name>
</gene>
<evidence type="ECO:0000256" key="8">
    <source>
        <dbReference type="SAM" id="MobiDB-lite"/>
    </source>
</evidence>
<dbReference type="InterPro" id="IPR000629">
    <property type="entry name" value="RNA-helicase_DEAD-box_CS"/>
</dbReference>
<dbReference type="CDD" id="cd18787">
    <property type="entry name" value="SF2_C_DEAD"/>
    <property type="match status" value="1"/>
</dbReference>
<reference evidence="11 12" key="1">
    <citation type="submission" date="2017-05" db="EMBL/GenBank/DDBJ databases">
        <title>Draft genome sequence of Elsinoe australis.</title>
        <authorList>
            <person name="Cheng Q."/>
        </authorList>
    </citation>
    <scope>NUCLEOTIDE SEQUENCE [LARGE SCALE GENOMIC DNA]</scope>
    <source>
        <strain evidence="11 12">NL1</strain>
    </source>
</reference>
<feature type="domain" description="Helicase ATP-binding" evidence="9">
    <location>
        <begin position="9"/>
        <end position="201"/>
    </location>
</feature>
<dbReference type="PROSITE" id="PS51194">
    <property type="entry name" value="HELICASE_CTER"/>
    <property type="match status" value="1"/>
</dbReference>
<evidence type="ECO:0000313" key="11">
    <source>
        <dbReference type="EMBL" id="PSK53393.1"/>
    </source>
</evidence>
<evidence type="ECO:0000256" key="6">
    <source>
        <dbReference type="RuleBase" id="RU000492"/>
    </source>
</evidence>
<keyword evidence="5 7" id="KW-0694">RNA-binding</keyword>
<feature type="domain" description="Helicase C-terminal" evidence="10">
    <location>
        <begin position="240"/>
        <end position="418"/>
    </location>
</feature>
<keyword evidence="2 6" id="KW-0378">Hydrolase</keyword>
<proteinExistence type="inferred from homology"/>
<dbReference type="PROSITE" id="PS00039">
    <property type="entry name" value="DEAD_ATP_HELICASE"/>
    <property type="match status" value="1"/>
</dbReference>
<keyword evidence="12" id="KW-1185">Reference proteome</keyword>
<evidence type="ECO:0000256" key="1">
    <source>
        <dbReference type="ARBA" id="ARBA00022741"/>
    </source>
</evidence>
<dbReference type="InterPro" id="IPR011545">
    <property type="entry name" value="DEAD/DEAH_box_helicase_dom"/>
</dbReference>
<keyword evidence="4 6" id="KW-0067">ATP-binding</keyword>
<feature type="compositionally biased region" description="Basic and acidic residues" evidence="8">
    <location>
        <begin position="496"/>
        <end position="509"/>
    </location>
</feature>
<comment type="caution">
    <text evidence="11">The sequence shown here is derived from an EMBL/GenBank/DDBJ whole genome shotgun (WGS) entry which is preliminary data.</text>
</comment>
<dbReference type="InterPro" id="IPR014001">
    <property type="entry name" value="Helicase_ATP-bd"/>
</dbReference>
<dbReference type="EMBL" id="NHZQ01000095">
    <property type="protein sequence ID" value="PSK53393.1"/>
    <property type="molecule type" value="Genomic_DNA"/>
</dbReference>
<feature type="compositionally biased region" description="Basic and acidic residues" evidence="8">
    <location>
        <begin position="546"/>
        <end position="557"/>
    </location>
</feature>
<comment type="catalytic activity">
    <reaction evidence="7">
        <text>ATP + H2O = ADP + phosphate + H(+)</text>
        <dbReference type="Rhea" id="RHEA:13065"/>
        <dbReference type="ChEBI" id="CHEBI:15377"/>
        <dbReference type="ChEBI" id="CHEBI:15378"/>
        <dbReference type="ChEBI" id="CHEBI:30616"/>
        <dbReference type="ChEBI" id="CHEBI:43474"/>
        <dbReference type="ChEBI" id="CHEBI:456216"/>
        <dbReference type="EC" id="3.6.4.13"/>
    </reaction>
</comment>
<dbReference type="InterPro" id="IPR001650">
    <property type="entry name" value="Helicase_C-like"/>
</dbReference>
<dbReference type="Pfam" id="PF00270">
    <property type="entry name" value="DEAD"/>
    <property type="match status" value="1"/>
</dbReference>
<evidence type="ECO:0000256" key="3">
    <source>
        <dbReference type="ARBA" id="ARBA00022806"/>
    </source>
</evidence>
<evidence type="ECO:0000256" key="7">
    <source>
        <dbReference type="RuleBase" id="RU365068"/>
    </source>
</evidence>
<sequence length="575" mass="63374">MTDVQSATIRSALQGTDVIAQAKTGTGKTLAFLLPLLQRMIEDDPNLARSTYRPPRTSADNIRGIVISPTRELAEQIAEEARKVVKGTGLIVQAAVGGTQKREMLRQMQRQGCHLLVGTPGRLEDIFSDEYSGVAAPQLKALVLDEADRLLDQGFWPDIQRLMQLLPKRDVMDRQTMMFSATIPREVVSIVRQTLKQGFQFVRVVGENDSPTTERVKQRLVISRGVENQLPALLEIAQRSIEQHKSNPEETRPFKAIVYFRSTAEVTLAANIFRNLSTNTAQKRDAFGMLENGPHPLGQTKLYSIHSRLTQQQRTTASESFRRAESAILFSSDVTARGMDFPNVTHVVQVGSPQDRESYIHRIGRTARAGKEGEGWILVTEDQVSDVDRMLRKIPIDEDTSIATASSELTPEMLEDGKSPAGMIRNAAKRASMVDKAAVYQTLLFAQGGSLNKRQKVQQVNNLALNQWGLQEPPFVKPGLVQKLGFANVPGLRVGEDMEERGRGGDRGGRFGQSRFGGRGDREDSDPFGSDRDEGRSFGGRGGFGGRDRNGGSRFGDRGGNGGGRSQRRQVSAFG</sequence>
<comment type="similarity">
    <text evidence="6">Belongs to the DEAD box helicase family.</text>
</comment>
<dbReference type="Gene3D" id="3.40.50.300">
    <property type="entry name" value="P-loop containing nucleotide triphosphate hydrolases"/>
    <property type="match status" value="2"/>
</dbReference>
<protein>
    <recommendedName>
        <fullName evidence="7">ATP-dependent RNA helicase</fullName>
        <ecNumber evidence="7">3.6.4.13</ecNumber>
    </recommendedName>
</protein>
<dbReference type="GO" id="GO:0005524">
    <property type="term" value="F:ATP binding"/>
    <property type="evidence" value="ECO:0007669"/>
    <property type="project" value="UniProtKB-UniRule"/>
</dbReference>
<dbReference type="PROSITE" id="PS51192">
    <property type="entry name" value="HELICASE_ATP_BIND_1"/>
    <property type="match status" value="1"/>
</dbReference>
<organism evidence="11 12">
    <name type="scientific">Elsinoe australis</name>
    <dbReference type="NCBI Taxonomy" id="40998"/>
    <lineage>
        <taxon>Eukaryota</taxon>
        <taxon>Fungi</taxon>
        <taxon>Dikarya</taxon>
        <taxon>Ascomycota</taxon>
        <taxon>Pezizomycotina</taxon>
        <taxon>Dothideomycetes</taxon>
        <taxon>Dothideomycetidae</taxon>
        <taxon>Myriangiales</taxon>
        <taxon>Elsinoaceae</taxon>
        <taxon>Elsinoe</taxon>
    </lineage>
</organism>
<dbReference type="GO" id="GO:0003723">
    <property type="term" value="F:RNA binding"/>
    <property type="evidence" value="ECO:0007669"/>
    <property type="project" value="UniProtKB-UniRule"/>
</dbReference>
<evidence type="ECO:0000259" key="9">
    <source>
        <dbReference type="PROSITE" id="PS51192"/>
    </source>
</evidence>
<dbReference type="GO" id="GO:0003724">
    <property type="term" value="F:RNA helicase activity"/>
    <property type="evidence" value="ECO:0007669"/>
    <property type="project" value="UniProtKB-EC"/>
</dbReference>
<dbReference type="PANTHER" id="PTHR24031">
    <property type="entry name" value="RNA HELICASE"/>
    <property type="match status" value="1"/>
</dbReference>
<evidence type="ECO:0000313" key="12">
    <source>
        <dbReference type="Proteomes" id="UP000243723"/>
    </source>
</evidence>
<evidence type="ECO:0000256" key="5">
    <source>
        <dbReference type="ARBA" id="ARBA00022884"/>
    </source>
</evidence>
<dbReference type="InterPro" id="IPR027417">
    <property type="entry name" value="P-loop_NTPase"/>
</dbReference>
<dbReference type="STRING" id="40998.A0A2P7ZYV2"/>
<dbReference type="SMART" id="SM00487">
    <property type="entry name" value="DEXDc"/>
    <property type="match status" value="1"/>
</dbReference>
<name>A0A2P7ZYV2_9PEZI</name>
<comment type="domain">
    <text evidence="7">The Q motif is unique to and characteristic of the DEAD box family of RNA helicases and controls ATP binding and hydrolysis.</text>
</comment>
<dbReference type="SUPFAM" id="SSF52540">
    <property type="entry name" value="P-loop containing nucleoside triphosphate hydrolases"/>
    <property type="match status" value="1"/>
</dbReference>
<dbReference type="AlphaFoldDB" id="A0A2P7ZYV2"/>
<feature type="region of interest" description="Disordered" evidence="8">
    <location>
        <begin position="496"/>
        <end position="575"/>
    </location>
</feature>
<keyword evidence="3 6" id="KW-0347">Helicase</keyword>
<keyword evidence="1 6" id="KW-0547">Nucleotide-binding</keyword>
<evidence type="ECO:0000259" key="10">
    <source>
        <dbReference type="PROSITE" id="PS51194"/>
    </source>
</evidence>
<comment type="function">
    <text evidence="7">RNA helicase.</text>
</comment>
<evidence type="ECO:0000256" key="2">
    <source>
        <dbReference type="ARBA" id="ARBA00022801"/>
    </source>
</evidence>
<dbReference type="EC" id="3.6.4.13" evidence="7"/>
<dbReference type="Pfam" id="PF00271">
    <property type="entry name" value="Helicase_C"/>
    <property type="match status" value="1"/>
</dbReference>
<dbReference type="SMART" id="SM00490">
    <property type="entry name" value="HELICc"/>
    <property type="match status" value="1"/>
</dbReference>